<keyword evidence="2" id="KW-1185">Reference proteome</keyword>
<dbReference type="Gene3D" id="2.160.20.10">
    <property type="entry name" value="Single-stranded right-handed beta-helix, Pectin lyase-like"/>
    <property type="match status" value="1"/>
</dbReference>
<keyword evidence="1" id="KW-0614">Plasmid</keyword>
<dbReference type="SMART" id="SM00710">
    <property type="entry name" value="PbH1"/>
    <property type="match status" value="3"/>
</dbReference>
<dbReference type="EMBL" id="CP013110">
    <property type="protein sequence ID" value="APG95396.1"/>
    <property type="molecule type" value="Genomic_DNA"/>
</dbReference>
<dbReference type="RefSeq" id="WP_064254171.1">
    <property type="nucleotide sequence ID" value="NZ_CP013110.1"/>
</dbReference>
<dbReference type="InterPro" id="IPR011050">
    <property type="entry name" value="Pectin_lyase_fold/virulence"/>
</dbReference>
<evidence type="ECO:0000313" key="1">
    <source>
        <dbReference type="EMBL" id="APG95396.1"/>
    </source>
</evidence>
<dbReference type="InterPro" id="IPR006626">
    <property type="entry name" value="PbH1"/>
</dbReference>
<dbReference type="KEGG" id="same:SAMCFNEI73_pC1692"/>
<organism evidence="1 2">
    <name type="scientific">Sinorhizobium americanum</name>
    <dbReference type="NCBI Taxonomy" id="194963"/>
    <lineage>
        <taxon>Bacteria</taxon>
        <taxon>Pseudomonadati</taxon>
        <taxon>Pseudomonadota</taxon>
        <taxon>Alphaproteobacteria</taxon>
        <taxon>Hyphomicrobiales</taxon>
        <taxon>Rhizobiaceae</taxon>
        <taxon>Sinorhizobium/Ensifer group</taxon>
        <taxon>Sinorhizobium</taxon>
    </lineage>
</organism>
<evidence type="ECO:0000313" key="2">
    <source>
        <dbReference type="Proteomes" id="UP000182306"/>
    </source>
</evidence>
<protein>
    <submittedName>
        <fullName evidence="1">Uncharacterized protein</fullName>
    </submittedName>
</protein>
<dbReference type="AlphaFoldDB" id="A0A1L3LZD2"/>
<sequence>MKRRNFLQIAALGASSTLPVETLTRVAVEVGPLGESNAASHSSNAGAQVWTPAEGRSPSYLRIYSATTPLYGGKSSWIKVDAEPAHQGKFAVEEADGTIVWYEAVSSVEIDPRLFGARAVGDEADGAIDTRALREAWDRAAQTNNNERRIIGLGRGEYVVDGDIDCTGIHHTTMAGLGAGASCIRGLQTDAGSLFLMGNQGFRARDFRVEMTKPLQVQHIARYLFNFDRPDGEPADIDCEFLNVELSRAMHAIRHRGRGLRVEGCLFSVCDKPIDWGWKDLPPVTPYYTPGTGVSEDMGGARGIVIQNNRFHSNFGAWFQNVEPNCEKLAGLMFTGNLGDIGRIMVDTSGRWLTIAYNKCDQSAGETCIRFRGGTDNALINGNTFGGSQGLKVEREPENFMQIRGDTDGIKVINNYFYRCTQHGVDVRGGVTTGFVARGNTLEEPCTDGGAFCPFVFEGPGHTGKIYHNDIDSPVALSGVTRTTDARANVEVGHHDFWGETFPLAVGPSQRFHATLAEKSSWMPILKFDGACDGMEILDAQGQWTRNGDQVVVDFQIAFAAKGVSSGIASITGLSGLPVPHNDRGIGEVMAQNMAALTSGVQAQLANNGEIYLYDVGPSGRSPIDDSNFTDTSVVWGAIAYSVS</sequence>
<name>A0A1L3LZD2_9HYPH</name>
<dbReference type="InterPro" id="IPR012334">
    <property type="entry name" value="Pectin_lyas_fold"/>
</dbReference>
<gene>
    <name evidence="1" type="ORF">SAMCFNEI73_pC1692</name>
</gene>
<accession>A0A1L3LZD2</accession>
<proteinExistence type="predicted"/>
<dbReference type="SUPFAM" id="SSF51126">
    <property type="entry name" value="Pectin lyase-like"/>
    <property type="match status" value="1"/>
</dbReference>
<dbReference type="Proteomes" id="UP000182306">
    <property type="component" value="Plasmid C"/>
</dbReference>
<geneLocation type="plasmid" evidence="1 2">
    <name>C</name>
</geneLocation>
<reference evidence="1 2" key="1">
    <citation type="submission" date="2015-10" db="EMBL/GenBank/DDBJ databases">
        <title>Genomic differences between typical nodule nitrogen-fixing rhizobial strains and those coming from bean seeds.</title>
        <authorList>
            <person name="Peralta H."/>
            <person name="Aguilar-Vera A."/>
            <person name="Diaz R."/>
            <person name="Mora Y."/>
            <person name="Martinez-Batallar G."/>
            <person name="Salazar E."/>
            <person name="Vargas-Lagunas C."/>
            <person name="Encarnacion S."/>
            <person name="Girard L."/>
            <person name="Mora J."/>
        </authorList>
    </citation>
    <scope>NUCLEOTIDE SEQUENCE [LARGE SCALE GENOMIC DNA]</scope>
    <source>
        <strain evidence="1 2">CFNEI 73</strain>
        <plasmid evidence="1 2">C</plasmid>
    </source>
</reference>